<dbReference type="OrthoDB" id="263761at2"/>
<dbReference type="Proteomes" id="UP000315724">
    <property type="component" value="Chromosome"/>
</dbReference>
<dbReference type="Pfam" id="PF13490">
    <property type="entry name" value="zf-HC2"/>
    <property type="match status" value="1"/>
</dbReference>
<evidence type="ECO:0000256" key="1">
    <source>
        <dbReference type="SAM" id="Phobius"/>
    </source>
</evidence>
<dbReference type="InterPro" id="IPR041916">
    <property type="entry name" value="Anti_sigma_zinc_sf"/>
</dbReference>
<name>A0A517QK16_9PLAN</name>
<proteinExistence type="predicted"/>
<organism evidence="3 4">
    <name type="scientific">Thalassoglobus polymorphus</name>
    <dbReference type="NCBI Taxonomy" id="2527994"/>
    <lineage>
        <taxon>Bacteria</taxon>
        <taxon>Pseudomonadati</taxon>
        <taxon>Planctomycetota</taxon>
        <taxon>Planctomycetia</taxon>
        <taxon>Planctomycetales</taxon>
        <taxon>Planctomycetaceae</taxon>
        <taxon>Thalassoglobus</taxon>
    </lineage>
</organism>
<keyword evidence="1" id="KW-0812">Transmembrane</keyword>
<dbReference type="EMBL" id="CP036267">
    <property type="protein sequence ID" value="QDT31983.1"/>
    <property type="molecule type" value="Genomic_DNA"/>
</dbReference>
<dbReference type="KEGG" id="tpol:Mal48_12220"/>
<dbReference type="RefSeq" id="WP_145196956.1">
    <property type="nucleotide sequence ID" value="NZ_CP036267.1"/>
</dbReference>
<keyword evidence="4" id="KW-1185">Reference proteome</keyword>
<keyword evidence="1" id="KW-1133">Transmembrane helix</keyword>
<protein>
    <recommendedName>
        <fullName evidence="2">Putative zinc-finger domain-containing protein</fullName>
    </recommendedName>
</protein>
<evidence type="ECO:0000313" key="4">
    <source>
        <dbReference type="Proteomes" id="UP000315724"/>
    </source>
</evidence>
<evidence type="ECO:0000259" key="2">
    <source>
        <dbReference type="Pfam" id="PF13490"/>
    </source>
</evidence>
<feature type="transmembrane region" description="Helical" evidence="1">
    <location>
        <begin position="98"/>
        <end position="115"/>
    </location>
</feature>
<dbReference type="InterPro" id="IPR027383">
    <property type="entry name" value="Znf_put"/>
</dbReference>
<keyword evidence="1" id="KW-0472">Membrane</keyword>
<evidence type="ECO:0000313" key="3">
    <source>
        <dbReference type="EMBL" id="QDT31983.1"/>
    </source>
</evidence>
<sequence>MSEHEMTCKNTQSLLSHFFDHHLDEQQRETISEHLEHCSDCSRVLNDYKQLSVLNQAIESPQPPANLWAKIQQDLDGQPADPAPLILTTPRRQVARPWVVAVLLLMVFGISFVAIQSRSHDHQHTMVTIEFDEYLDSYAASPQQALKDLFSEYPQRTVSVETATKQVGYRPVVANSLPSGYTVESIQLLKMPCCECVKTICTSDSGDPFVVFEHDAEQAIWFGHREKRQCDCGGKPTTVMEFDQQIAATWRVGKRSVSVVGLKDVQEVEKLMPYLGRDPSAG</sequence>
<gene>
    <name evidence="3" type="ORF">Mal48_12220</name>
</gene>
<feature type="domain" description="Putative zinc-finger" evidence="2">
    <location>
        <begin position="8"/>
        <end position="41"/>
    </location>
</feature>
<dbReference type="AlphaFoldDB" id="A0A517QK16"/>
<reference evidence="3 4" key="1">
    <citation type="submission" date="2019-02" db="EMBL/GenBank/DDBJ databases">
        <title>Deep-cultivation of Planctomycetes and their phenomic and genomic characterization uncovers novel biology.</title>
        <authorList>
            <person name="Wiegand S."/>
            <person name="Jogler M."/>
            <person name="Boedeker C."/>
            <person name="Pinto D."/>
            <person name="Vollmers J."/>
            <person name="Rivas-Marin E."/>
            <person name="Kohn T."/>
            <person name="Peeters S.H."/>
            <person name="Heuer A."/>
            <person name="Rast P."/>
            <person name="Oberbeckmann S."/>
            <person name="Bunk B."/>
            <person name="Jeske O."/>
            <person name="Meyerdierks A."/>
            <person name="Storesund J.E."/>
            <person name="Kallscheuer N."/>
            <person name="Luecker S."/>
            <person name="Lage O.M."/>
            <person name="Pohl T."/>
            <person name="Merkel B.J."/>
            <person name="Hornburger P."/>
            <person name="Mueller R.-W."/>
            <person name="Bruemmer F."/>
            <person name="Labrenz M."/>
            <person name="Spormann A.M."/>
            <person name="Op den Camp H."/>
            <person name="Overmann J."/>
            <person name="Amann R."/>
            <person name="Jetten M.S.M."/>
            <person name="Mascher T."/>
            <person name="Medema M.H."/>
            <person name="Devos D.P."/>
            <person name="Kaster A.-K."/>
            <person name="Ovreas L."/>
            <person name="Rohde M."/>
            <person name="Galperin M.Y."/>
            <person name="Jogler C."/>
        </authorList>
    </citation>
    <scope>NUCLEOTIDE SEQUENCE [LARGE SCALE GENOMIC DNA]</scope>
    <source>
        <strain evidence="3 4">Mal48</strain>
    </source>
</reference>
<accession>A0A517QK16</accession>
<dbReference type="Gene3D" id="1.10.10.1320">
    <property type="entry name" value="Anti-sigma factor, zinc-finger domain"/>
    <property type="match status" value="1"/>
</dbReference>